<protein>
    <submittedName>
        <fullName evidence="2">Uncharacterized protein</fullName>
    </submittedName>
</protein>
<gene>
    <name evidence="2" type="ORF">OXYTRIMIC_228</name>
</gene>
<keyword evidence="3" id="KW-1185">Reference proteome</keyword>
<organism evidence="2 3">
    <name type="scientific">Oxytricha trifallax</name>
    <dbReference type="NCBI Taxonomy" id="1172189"/>
    <lineage>
        <taxon>Eukaryota</taxon>
        <taxon>Sar</taxon>
        <taxon>Alveolata</taxon>
        <taxon>Ciliophora</taxon>
        <taxon>Intramacronucleata</taxon>
        <taxon>Spirotrichea</taxon>
        <taxon>Stichotrichia</taxon>
        <taxon>Sporadotrichida</taxon>
        <taxon>Oxytrichidae</taxon>
        <taxon>Oxytrichinae</taxon>
        <taxon>Oxytricha</taxon>
    </lineage>
</organism>
<evidence type="ECO:0000256" key="1">
    <source>
        <dbReference type="SAM" id="MobiDB-lite"/>
    </source>
</evidence>
<comment type="caution">
    <text evidence="2">The sequence shown here is derived from an EMBL/GenBank/DDBJ whole genome shotgun (WGS) entry which is preliminary data.</text>
</comment>
<dbReference type="AlphaFoldDB" id="A0A073I057"/>
<feature type="region of interest" description="Disordered" evidence="1">
    <location>
        <begin position="1"/>
        <end position="24"/>
    </location>
</feature>
<accession>A0A073I057</accession>
<evidence type="ECO:0000313" key="3">
    <source>
        <dbReference type="Proteomes" id="UP000053232"/>
    </source>
</evidence>
<proteinExistence type="predicted"/>
<dbReference type="EMBL" id="ARYC01002333">
    <property type="protein sequence ID" value="KEJ82905.1"/>
    <property type="molecule type" value="Genomic_DNA"/>
</dbReference>
<reference evidence="3" key="1">
    <citation type="journal article" date="2014" name="Cell">
        <title>The Architecture of a Scrambled Genome Reveals Massive Levels of Genomic Rearrangement during Development.</title>
        <authorList>
            <person name="Chen X."/>
            <person name="Bracht J.R."/>
            <person name="Goldman A.D."/>
            <person name="Dolzhenko E."/>
            <person name="Clay D.M."/>
            <person name="Swart E.C."/>
            <person name="Perlman D.H."/>
            <person name="Doak T.G."/>
            <person name="Stuart A."/>
            <person name="Amemiya C.T."/>
            <person name="Sebra R.P."/>
            <person name="Landweber L.F."/>
        </authorList>
    </citation>
    <scope>NUCLEOTIDE SEQUENCE [LARGE SCALE GENOMIC DNA]</scope>
    <source>
        <strain evidence="3">JRB310</strain>
    </source>
</reference>
<name>A0A073I057_9SPIT</name>
<evidence type="ECO:0000313" key="2">
    <source>
        <dbReference type="EMBL" id="KEJ82905.1"/>
    </source>
</evidence>
<dbReference type="Proteomes" id="UP000053232">
    <property type="component" value="Unassembled WGS sequence"/>
</dbReference>
<sequence length="243" mass="28887">MEENKSKSHQHKHHQNQYGNSRNQRYQEWQNKAEFWQKVKEVRFMHRDRSKDQEVLGIRENKHSEVPLNKQMGFKSRLKIGQSNPSKRLYGTQPQRTQFDVHMDGSPCIQADQMKVKLLIDLAEVTCQGFDKIILAKKGWSTMTTRMVTIVCCPSTRSLMEKALVQRFTDKENARRQGAREWELWTEKQQEHWREINEEWQYEDILPGGHIKETTMEVCLKQIEEAQIRRKNLTPNSTTYCHG</sequence>